<dbReference type="InterPro" id="IPR012340">
    <property type="entry name" value="NA-bd_OB-fold"/>
</dbReference>
<evidence type="ECO:0008006" key="5">
    <source>
        <dbReference type="Google" id="ProtNLM"/>
    </source>
</evidence>
<dbReference type="PANTHER" id="PTHR34075:SF5">
    <property type="entry name" value="BLR3430 PROTEIN"/>
    <property type="match status" value="1"/>
</dbReference>
<protein>
    <recommendedName>
        <fullName evidence="5">Transcriptional regulator</fullName>
    </recommendedName>
</protein>
<sequence>MKHSISIFWRDRENHYKLLITKCRNCGKSSYPKLKRCPYCGSTNVEVVESKGRGTLVNYTITYFRVDGSEAMLPKVIGLVKLDEGVKVPAEIVDVPDLSSLKPGLEVEAVLRKYSSDDPHGLIYYGLKFIPSIIKKQ</sequence>
<evidence type="ECO:0000313" key="3">
    <source>
        <dbReference type="EMBL" id="PUA32421.1"/>
    </source>
</evidence>
<feature type="domain" description="ChsH2 rubredoxin-like zinc ribbon" evidence="2">
    <location>
        <begin position="13"/>
        <end position="46"/>
    </location>
</feature>
<dbReference type="Proteomes" id="UP000244093">
    <property type="component" value="Unassembled WGS sequence"/>
</dbReference>
<feature type="domain" description="ChsH2 C-terminal OB-fold" evidence="1">
    <location>
        <begin position="48"/>
        <end position="112"/>
    </location>
</feature>
<dbReference type="InterPro" id="IPR052513">
    <property type="entry name" value="Thioester_dehydratase-like"/>
</dbReference>
<organism evidence="3 4">
    <name type="scientific">Zestosphaera tikiterensis</name>
    <dbReference type="NCBI Taxonomy" id="1973259"/>
    <lineage>
        <taxon>Archaea</taxon>
        <taxon>Thermoproteota</taxon>
        <taxon>Thermoprotei</taxon>
        <taxon>Desulfurococcales</taxon>
        <taxon>Desulfurococcaceae</taxon>
        <taxon>Zestosphaera</taxon>
    </lineage>
</organism>
<dbReference type="InterPro" id="IPR022002">
    <property type="entry name" value="ChsH2_Znr"/>
</dbReference>
<dbReference type="EMBL" id="NBVN01000004">
    <property type="protein sequence ID" value="PUA32421.1"/>
    <property type="molecule type" value="Genomic_DNA"/>
</dbReference>
<comment type="caution">
    <text evidence="3">The sequence shown here is derived from an EMBL/GenBank/DDBJ whole genome shotgun (WGS) entry which is preliminary data.</text>
</comment>
<dbReference type="Pfam" id="PF01796">
    <property type="entry name" value="OB_ChsH2_C"/>
    <property type="match status" value="1"/>
</dbReference>
<gene>
    <name evidence="3" type="ORF">B7O98_07135</name>
</gene>
<evidence type="ECO:0000313" key="4">
    <source>
        <dbReference type="Proteomes" id="UP000244093"/>
    </source>
</evidence>
<dbReference type="SUPFAM" id="SSF50249">
    <property type="entry name" value="Nucleic acid-binding proteins"/>
    <property type="match status" value="1"/>
</dbReference>
<evidence type="ECO:0000259" key="2">
    <source>
        <dbReference type="Pfam" id="PF12172"/>
    </source>
</evidence>
<dbReference type="PANTHER" id="PTHR34075">
    <property type="entry name" value="BLR3430 PROTEIN"/>
    <property type="match status" value="1"/>
</dbReference>
<proteinExistence type="predicted"/>
<dbReference type="InterPro" id="IPR002878">
    <property type="entry name" value="ChsH2_C"/>
</dbReference>
<evidence type="ECO:0000259" key="1">
    <source>
        <dbReference type="Pfam" id="PF01796"/>
    </source>
</evidence>
<dbReference type="AlphaFoldDB" id="A0A2R7Y4F3"/>
<reference evidence="3" key="2">
    <citation type="journal article" date="2018" name="Syst. Appl. Microbiol.">
        <title>A new symbiotic nanoarchaeote (Candidatus Nanoclepta minutus) and its host (Zestosphaera tikiterensis gen. nov., sp. nov.) from a New Zealand hot spring.</title>
        <authorList>
            <person name="St John E."/>
            <person name="Liu Y."/>
            <person name="Podar M."/>
            <person name="Stott M.B."/>
            <person name="Meneghin J."/>
            <person name="Chen Z."/>
            <person name="Lagutin K."/>
            <person name="Mitchell K."/>
            <person name="Reysenbach A.L."/>
        </authorList>
    </citation>
    <scope>NUCLEOTIDE SEQUENCE [LARGE SCALE GENOMIC DNA]</scope>
    <source>
        <strain evidence="3">NZ3</strain>
    </source>
</reference>
<accession>A0A2R7Y4F3</accession>
<dbReference type="Gene3D" id="6.10.30.10">
    <property type="match status" value="1"/>
</dbReference>
<name>A0A2R7Y4F3_9CREN</name>
<reference evidence="3" key="1">
    <citation type="submission" date="2017-04" db="EMBL/GenBank/DDBJ databases">
        <authorList>
            <person name="Afonso C.L."/>
            <person name="Miller P.J."/>
            <person name="Scott M.A."/>
            <person name="Spackman E."/>
            <person name="Goraichik I."/>
            <person name="Dimitrov K.M."/>
            <person name="Suarez D.L."/>
            <person name="Swayne D.E."/>
        </authorList>
    </citation>
    <scope>NUCLEOTIDE SEQUENCE</scope>
    <source>
        <strain evidence="3">NZ3</strain>
    </source>
</reference>
<dbReference type="Pfam" id="PF12172">
    <property type="entry name" value="zf-ChsH2"/>
    <property type="match status" value="1"/>
</dbReference>